<reference evidence="3" key="2">
    <citation type="journal article" date="2016" name="Sci. Rep.">
        <title>Dictyocaulus viviparus genome, variome and transcriptome elucidate lungworm biology and support future intervention.</title>
        <authorList>
            <person name="McNulty S.N."/>
            <person name="Strube C."/>
            <person name="Rosa B.A."/>
            <person name="Martin J.C."/>
            <person name="Tyagi R."/>
            <person name="Choi Y.J."/>
            <person name="Wang Q."/>
            <person name="Hallsworth Pepin K."/>
            <person name="Zhang X."/>
            <person name="Ozersky P."/>
            <person name="Wilson R.K."/>
            <person name="Sternberg P.W."/>
            <person name="Gasser R.B."/>
            <person name="Mitreva M."/>
        </authorList>
    </citation>
    <scope>NUCLEOTIDE SEQUENCE [LARGE SCALE GENOMIC DNA]</scope>
    <source>
        <strain evidence="3">HannoverDv2000</strain>
    </source>
</reference>
<evidence type="ECO:0000256" key="1">
    <source>
        <dbReference type="SAM" id="MobiDB-lite"/>
    </source>
</evidence>
<feature type="region of interest" description="Disordered" evidence="1">
    <location>
        <begin position="46"/>
        <end position="66"/>
    </location>
</feature>
<dbReference type="AlphaFoldDB" id="A0A0D8XU87"/>
<protein>
    <submittedName>
        <fullName evidence="2">Uncharacterized protein</fullName>
    </submittedName>
</protein>
<name>A0A0D8XU87_DICVI</name>
<dbReference type="EMBL" id="KN716280">
    <property type="protein sequence ID" value="KJH48090.1"/>
    <property type="molecule type" value="Genomic_DNA"/>
</dbReference>
<organism evidence="2 3">
    <name type="scientific">Dictyocaulus viviparus</name>
    <name type="common">Bovine lungworm</name>
    <dbReference type="NCBI Taxonomy" id="29172"/>
    <lineage>
        <taxon>Eukaryota</taxon>
        <taxon>Metazoa</taxon>
        <taxon>Ecdysozoa</taxon>
        <taxon>Nematoda</taxon>
        <taxon>Chromadorea</taxon>
        <taxon>Rhabditida</taxon>
        <taxon>Rhabditina</taxon>
        <taxon>Rhabditomorpha</taxon>
        <taxon>Strongyloidea</taxon>
        <taxon>Metastrongylidae</taxon>
        <taxon>Dictyocaulus</taxon>
    </lineage>
</organism>
<gene>
    <name evidence="2" type="ORF">DICVIV_05796</name>
</gene>
<accession>A0A0D8XU87</accession>
<evidence type="ECO:0000313" key="2">
    <source>
        <dbReference type="EMBL" id="KJH48090.1"/>
    </source>
</evidence>
<keyword evidence="3" id="KW-1185">Reference proteome</keyword>
<proteinExistence type="predicted"/>
<dbReference type="Proteomes" id="UP000053766">
    <property type="component" value="Unassembled WGS sequence"/>
</dbReference>
<evidence type="ECO:0000313" key="3">
    <source>
        <dbReference type="Proteomes" id="UP000053766"/>
    </source>
</evidence>
<reference evidence="2 3" key="1">
    <citation type="submission" date="2013-11" db="EMBL/GenBank/DDBJ databases">
        <title>Draft genome of the bovine lungworm Dictyocaulus viviparus.</title>
        <authorList>
            <person name="Mitreva M."/>
        </authorList>
    </citation>
    <scope>NUCLEOTIDE SEQUENCE [LARGE SCALE GENOMIC DNA]</scope>
    <source>
        <strain evidence="2 3">HannoverDv2000</strain>
    </source>
</reference>
<sequence>MCEENCEAVDRSRVDGAMFGIRASTPTRKGAPPQFERVSRRVSVLDQSGRSSGSQCNTQNDKFPSYFNTSQNAVCQSRYSTKSLHRNVDDDTTKVGVPSLRYALSAESYTSSQLNTYDSRISSPEERNAINDKVEFIYGLEDMQVDVSILATINGEYLHLMKR</sequence>